<dbReference type="InterPro" id="IPR049941">
    <property type="entry name" value="LPLAT_7/PORCN-like"/>
</dbReference>
<proteinExistence type="predicted"/>
<dbReference type="GO" id="GO:0003841">
    <property type="term" value="F:1-acylglycerol-3-phosphate O-acyltransferase activity"/>
    <property type="evidence" value="ECO:0007669"/>
    <property type="project" value="TreeGrafter"/>
</dbReference>
<dbReference type="Pfam" id="PF03062">
    <property type="entry name" value="MBOAT"/>
    <property type="match status" value="2"/>
</dbReference>
<feature type="transmembrane region" description="Helical" evidence="7">
    <location>
        <begin position="49"/>
        <end position="69"/>
    </location>
</feature>
<dbReference type="AlphaFoldDB" id="A0A0L0H3W3"/>
<dbReference type="FunCoup" id="A0A0L0H3W3">
    <property type="interactions" value="149"/>
</dbReference>
<dbReference type="EMBL" id="KQ257471">
    <property type="protein sequence ID" value="KNC96165.1"/>
    <property type="molecule type" value="Genomic_DNA"/>
</dbReference>
<dbReference type="Proteomes" id="UP000053201">
    <property type="component" value="Unassembled WGS sequence"/>
</dbReference>
<dbReference type="GO" id="GO:0046474">
    <property type="term" value="P:glycerophospholipid biosynthetic process"/>
    <property type="evidence" value="ECO:0007669"/>
    <property type="project" value="TreeGrafter"/>
</dbReference>
<comment type="subcellular location">
    <subcellularLocation>
        <location evidence="1">Membrane</location>
        <topology evidence="1">Multi-pass membrane protein</topology>
    </subcellularLocation>
</comment>
<dbReference type="InParanoid" id="A0A0L0H3W3"/>
<organism evidence="8 9">
    <name type="scientific">Spizellomyces punctatus (strain DAOM BR117)</name>
    <dbReference type="NCBI Taxonomy" id="645134"/>
    <lineage>
        <taxon>Eukaryota</taxon>
        <taxon>Fungi</taxon>
        <taxon>Fungi incertae sedis</taxon>
        <taxon>Chytridiomycota</taxon>
        <taxon>Chytridiomycota incertae sedis</taxon>
        <taxon>Chytridiomycetes</taxon>
        <taxon>Spizellomycetales</taxon>
        <taxon>Spizellomycetaceae</taxon>
        <taxon>Spizellomyces</taxon>
    </lineage>
</organism>
<protein>
    <recommendedName>
        <fullName evidence="10">MBOAT family protein</fullName>
    </recommendedName>
</protein>
<dbReference type="STRING" id="645134.A0A0L0H3W3"/>
<accession>A0A0L0H3W3</accession>
<dbReference type="OrthoDB" id="286734at2759"/>
<name>A0A0L0H3W3_SPIPD</name>
<keyword evidence="3 7" id="KW-0812">Transmembrane</keyword>
<dbReference type="GO" id="GO:0030258">
    <property type="term" value="P:lipid modification"/>
    <property type="evidence" value="ECO:0007669"/>
    <property type="project" value="TreeGrafter"/>
</dbReference>
<evidence type="ECO:0000256" key="2">
    <source>
        <dbReference type="ARBA" id="ARBA00022679"/>
    </source>
</evidence>
<sequence>MAFEVVQGWADSLSMPIQNFTIAVILFSAYPLAYIYSYIPSTLPTAKHLFSILLTITLCLTLVDPWLYVQLLSACLVAYTVVSISRESVWAPVSVFLGMMAFLSVHHLENQIFNPDSGVADNTAPIMMMVIKMSTFAWAAHDGTKKDTLLSREQQRTAIRTMPNLIEFLGYAFFFGGWFVGPANDFIEYRRFTRGEPPFDKIPPRGLPAFKTLLVGLFTIGIYMKFSEPLSHYGAITPEFMKQPFWFRLLYINLAGNVVRCKYYGAWKLAEGACIISGIGYLGPCPRNPTKMLFSRVQNADPLRLELAQSPREYIGAWNQQTGKWLRECVYLRLAPQHTPAKSTDNARSKHQKPKEKGKAIALANVGTYFTSAFWHGFRPGYYFTFLSGAMVTITGQLLRRNLRPLVTQPSRLATYKPLYDFVGWLGTQISINYICAPFPVYTIPNGIQVWKSVYFMVHIWNVAALVAFGILGGGKLCRRIGELVGADYHGHKHLGTVGKVEVEKSVRDSADVFVTGEDEEVKDVKDHDNDLKKDN</sequence>
<dbReference type="PANTHER" id="PTHR13906:SF4">
    <property type="entry name" value="LYSOPHOSPHOLIPID ACYLTRANSFERASE 6"/>
    <property type="match status" value="1"/>
</dbReference>
<keyword evidence="4 7" id="KW-1133">Transmembrane helix</keyword>
<feature type="transmembrane region" description="Helical" evidence="7">
    <location>
        <begin position="89"/>
        <end position="108"/>
    </location>
</feature>
<dbReference type="InterPro" id="IPR004299">
    <property type="entry name" value="MBOAT_fam"/>
</dbReference>
<evidence type="ECO:0000256" key="1">
    <source>
        <dbReference type="ARBA" id="ARBA00004141"/>
    </source>
</evidence>
<evidence type="ECO:0000256" key="3">
    <source>
        <dbReference type="ARBA" id="ARBA00022692"/>
    </source>
</evidence>
<evidence type="ECO:0000313" key="9">
    <source>
        <dbReference type="Proteomes" id="UP000053201"/>
    </source>
</evidence>
<keyword evidence="5 7" id="KW-0472">Membrane</keyword>
<feature type="transmembrane region" description="Helical" evidence="7">
    <location>
        <begin position="168"/>
        <end position="187"/>
    </location>
</feature>
<feature type="transmembrane region" description="Helical" evidence="7">
    <location>
        <begin position="20"/>
        <end position="37"/>
    </location>
</feature>
<keyword evidence="9" id="KW-1185">Reference proteome</keyword>
<dbReference type="OMA" id="YVVMQAA"/>
<dbReference type="GO" id="GO:0005783">
    <property type="term" value="C:endoplasmic reticulum"/>
    <property type="evidence" value="ECO:0007669"/>
    <property type="project" value="TreeGrafter"/>
</dbReference>
<feature type="transmembrane region" description="Helical" evidence="7">
    <location>
        <begin position="358"/>
        <end position="375"/>
    </location>
</feature>
<evidence type="ECO:0000256" key="4">
    <source>
        <dbReference type="ARBA" id="ARBA00022989"/>
    </source>
</evidence>
<dbReference type="GO" id="GO:0047184">
    <property type="term" value="F:1-acylglycerophosphocholine O-acyltransferase activity"/>
    <property type="evidence" value="ECO:0007669"/>
    <property type="project" value="TreeGrafter"/>
</dbReference>
<evidence type="ECO:0000256" key="5">
    <source>
        <dbReference type="ARBA" id="ARBA00023136"/>
    </source>
</evidence>
<evidence type="ECO:0000313" key="8">
    <source>
        <dbReference type="EMBL" id="KNC96165.1"/>
    </source>
</evidence>
<dbReference type="GO" id="GO:0016020">
    <property type="term" value="C:membrane"/>
    <property type="evidence" value="ECO:0007669"/>
    <property type="project" value="UniProtKB-SubCell"/>
</dbReference>
<dbReference type="RefSeq" id="XP_016604205.1">
    <property type="nucleotide sequence ID" value="XM_016756703.1"/>
</dbReference>
<dbReference type="PANTHER" id="PTHR13906">
    <property type="entry name" value="PORCUPINE"/>
    <property type="match status" value="1"/>
</dbReference>
<evidence type="ECO:0000256" key="7">
    <source>
        <dbReference type="SAM" id="Phobius"/>
    </source>
</evidence>
<feature type="transmembrane region" description="Helical" evidence="7">
    <location>
        <begin position="207"/>
        <end position="224"/>
    </location>
</feature>
<dbReference type="VEuPathDB" id="FungiDB:SPPG_08553"/>
<reference evidence="8 9" key="1">
    <citation type="submission" date="2009-08" db="EMBL/GenBank/DDBJ databases">
        <title>The Genome Sequence of Spizellomyces punctatus strain DAOM BR117.</title>
        <authorList>
            <consortium name="The Broad Institute Genome Sequencing Platform"/>
            <person name="Russ C."/>
            <person name="Cuomo C."/>
            <person name="Shea T."/>
            <person name="Young S.K."/>
            <person name="Zeng Q."/>
            <person name="Koehrsen M."/>
            <person name="Haas B."/>
            <person name="Borodovsky M."/>
            <person name="Guigo R."/>
            <person name="Alvarado L."/>
            <person name="Berlin A."/>
            <person name="Bochicchio J."/>
            <person name="Borenstein D."/>
            <person name="Chapman S."/>
            <person name="Chen Z."/>
            <person name="Engels R."/>
            <person name="Freedman E."/>
            <person name="Gellesch M."/>
            <person name="Goldberg J."/>
            <person name="Griggs A."/>
            <person name="Gujja S."/>
            <person name="Heiman D."/>
            <person name="Hepburn T."/>
            <person name="Howarth C."/>
            <person name="Jen D."/>
            <person name="Larson L."/>
            <person name="Lewis B."/>
            <person name="Mehta T."/>
            <person name="Park D."/>
            <person name="Pearson M."/>
            <person name="Roberts A."/>
            <person name="Saif S."/>
            <person name="Shenoy N."/>
            <person name="Sisk P."/>
            <person name="Stolte C."/>
            <person name="Sykes S."/>
            <person name="Thomson T."/>
            <person name="Walk T."/>
            <person name="White J."/>
            <person name="Yandava C."/>
            <person name="Burger G."/>
            <person name="Gray M.W."/>
            <person name="Holland P.W.H."/>
            <person name="King N."/>
            <person name="Lang F.B.F."/>
            <person name="Roger A.J."/>
            <person name="Ruiz-Trillo I."/>
            <person name="Lander E."/>
            <person name="Nusbaum C."/>
        </authorList>
    </citation>
    <scope>NUCLEOTIDE SEQUENCE [LARGE SCALE GENOMIC DNA]</scope>
    <source>
        <strain evidence="8 9">DAOM BR117</strain>
    </source>
</reference>
<keyword evidence="2" id="KW-0808">Transferase</keyword>
<dbReference type="eggNOG" id="KOG2704">
    <property type="taxonomic scope" value="Eukaryota"/>
</dbReference>
<feature type="transmembrane region" description="Helical" evidence="7">
    <location>
        <begin position="381"/>
        <end position="399"/>
    </location>
</feature>
<keyword evidence="6" id="KW-0012">Acyltransferase</keyword>
<evidence type="ECO:0008006" key="10">
    <source>
        <dbReference type="Google" id="ProtNLM"/>
    </source>
</evidence>
<feature type="transmembrane region" description="Helical" evidence="7">
    <location>
        <begin position="419"/>
        <end position="442"/>
    </location>
</feature>
<dbReference type="GeneID" id="27691710"/>
<gene>
    <name evidence="8" type="ORF">SPPG_08553</name>
</gene>
<evidence type="ECO:0000256" key="6">
    <source>
        <dbReference type="ARBA" id="ARBA00023315"/>
    </source>
</evidence>
<feature type="transmembrane region" description="Helical" evidence="7">
    <location>
        <begin position="454"/>
        <end position="472"/>
    </location>
</feature>